<evidence type="ECO:0000313" key="1">
    <source>
        <dbReference type="EMBL" id="MBB6094685.1"/>
    </source>
</evidence>
<dbReference type="AlphaFoldDB" id="A0A841HS24"/>
<dbReference type="InterPro" id="IPR011697">
    <property type="entry name" value="Peptidase_C26"/>
</dbReference>
<dbReference type="PROSITE" id="PS51273">
    <property type="entry name" value="GATASE_TYPE_1"/>
    <property type="match status" value="1"/>
</dbReference>
<dbReference type="Pfam" id="PF07722">
    <property type="entry name" value="Peptidase_C26"/>
    <property type="match status" value="1"/>
</dbReference>
<keyword evidence="1" id="KW-0378">Hydrolase</keyword>
<dbReference type="GO" id="GO:0033969">
    <property type="term" value="F:gamma-glutamyl-gamma-aminobutyrate hydrolase activity"/>
    <property type="evidence" value="ECO:0007669"/>
    <property type="project" value="TreeGrafter"/>
</dbReference>
<organism evidence="1 2">
    <name type="scientific">Povalibacter uvarum</name>
    <dbReference type="NCBI Taxonomy" id="732238"/>
    <lineage>
        <taxon>Bacteria</taxon>
        <taxon>Pseudomonadati</taxon>
        <taxon>Pseudomonadota</taxon>
        <taxon>Gammaproteobacteria</taxon>
        <taxon>Steroidobacterales</taxon>
        <taxon>Steroidobacteraceae</taxon>
        <taxon>Povalibacter</taxon>
    </lineage>
</organism>
<dbReference type="PANTHER" id="PTHR43235:SF1">
    <property type="entry name" value="GLUTAMINE AMIDOTRANSFERASE PB2B2.05-RELATED"/>
    <property type="match status" value="1"/>
</dbReference>
<dbReference type="PANTHER" id="PTHR43235">
    <property type="entry name" value="GLUTAMINE AMIDOTRANSFERASE PB2B2.05-RELATED"/>
    <property type="match status" value="1"/>
</dbReference>
<dbReference type="GO" id="GO:0005829">
    <property type="term" value="C:cytosol"/>
    <property type="evidence" value="ECO:0007669"/>
    <property type="project" value="TreeGrafter"/>
</dbReference>
<dbReference type="GO" id="GO:0006598">
    <property type="term" value="P:polyamine catabolic process"/>
    <property type="evidence" value="ECO:0007669"/>
    <property type="project" value="TreeGrafter"/>
</dbReference>
<comment type="caution">
    <text evidence="1">The sequence shown here is derived from an EMBL/GenBank/DDBJ whole genome shotgun (WGS) entry which is preliminary data.</text>
</comment>
<evidence type="ECO:0000313" key="2">
    <source>
        <dbReference type="Proteomes" id="UP000588068"/>
    </source>
</evidence>
<dbReference type="RefSeq" id="WP_184334089.1">
    <property type="nucleotide sequence ID" value="NZ_JACHHZ010000004.1"/>
</dbReference>
<name>A0A841HS24_9GAMM</name>
<reference evidence="1 2" key="1">
    <citation type="submission" date="2020-08" db="EMBL/GenBank/DDBJ databases">
        <title>Genomic Encyclopedia of Type Strains, Phase IV (KMG-IV): sequencing the most valuable type-strain genomes for metagenomic binning, comparative biology and taxonomic classification.</title>
        <authorList>
            <person name="Goeker M."/>
        </authorList>
    </citation>
    <scope>NUCLEOTIDE SEQUENCE [LARGE SCALE GENOMIC DNA]</scope>
    <source>
        <strain evidence="1 2">DSM 26723</strain>
    </source>
</reference>
<proteinExistence type="predicted"/>
<keyword evidence="2" id="KW-1185">Reference proteome</keyword>
<dbReference type="InterPro" id="IPR044668">
    <property type="entry name" value="PuuD-like"/>
</dbReference>
<gene>
    <name evidence="1" type="ORF">HNQ60_003572</name>
</gene>
<dbReference type="CDD" id="cd01745">
    <property type="entry name" value="GATase1_2"/>
    <property type="match status" value="1"/>
</dbReference>
<protein>
    <submittedName>
        <fullName evidence="1">Gamma-glutamyl-gamma-aminobutyrate hydrolase PuuD</fullName>
    </submittedName>
</protein>
<dbReference type="Proteomes" id="UP000588068">
    <property type="component" value="Unassembled WGS sequence"/>
</dbReference>
<dbReference type="InterPro" id="IPR029062">
    <property type="entry name" value="Class_I_gatase-like"/>
</dbReference>
<dbReference type="Gene3D" id="3.40.50.880">
    <property type="match status" value="1"/>
</dbReference>
<sequence>MSVRQRKVIIGLSPRILRQVPRELGFRNKTLQYLEQSMAHCVMRLGAVAVMIPTVEHSSDISRWEVSTEDYVSELDGLILQGGADIDPVVYGEKRLDVVGPTDAVRDQFELELLRGFAAAGKPVLGVCRGLQLINVAYGGTLYQDLDVGGLSTANHRVSDLYDEHAHEVNFIEGGWLQAIYAGMKQASVTSIHHQAVKVLGKDLIIDATSPDGVVEAVRHPGHPFLLGVQWHPEFHDSRFPTLLPTEPMMKAFLKAAAERREPRTAESAAMR</sequence>
<dbReference type="EMBL" id="JACHHZ010000004">
    <property type="protein sequence ID" value="MBB6094685.1"/>
    <property type="molecule type" value="Genomic_DNA"/>
</dbReference>
<accession>A0A841HS24</accession>
<dbReference type="SUPFAM" id="SSF52317">
    <property type="entry name" value="Class I glutamine amidotransferase-like"/>
    <property type="match status" value="1"/>
</dbReference>